<feature type="transmembrane region" description="Helical" evidence="8">
    <location>
        <begin position="12"/>
        <end position="30"/>
    </location>
</feature>
<dbReference type="CDD" id="cd11386">
    <property type="entry name" value="MCP_signal"/>
    <property type="match status" value="1"/>
</dbReference>
<feature type="domain" description="Methyl-accepting transducer" evidence="9">
    <location>
        <begin position="267"/>
        <end position="503"/>
    </location>
</feature>
<protein>
    <submittedName>
        <fullName evidence="11">Methyl-accepting chemotaxis protein</fullName>
    </submittedName>
</protein>
<keyword evidence="12" id="KW-1185">Reference proteome</keyword>
<name>A0ABS8GEJ5_9ALTE</name>
<dbReference type="CDD" id="cd06225">
    <property type="entry name" value="HAMP"/>
    <property type="match status" value="1"/>
</dbReference>
<feature type="domain" description="HAMP" evidence="10">
    <location>
        <begin position="208"/>
        <end position="262"/>
    </location>
</feature>
<dbReference type="InterPro" id="IPR003660">
    <property type="entry name" value="HAMP_dom"/>
</dbReference>
<evidence type="ECO:0000259" key="9">
    <source>
        <dbReference type="PROSITE" id="PS50111"/>
    </source>
</evidence>
<dbReference type="EMBL" id="JAJEWP010000005">
    <property type="protein sequence ID" value="MCC2617626.1"/>
    <property type="molecule type" value="Genomic_DNA"/>
</dbReference>
<feature type="transmembrane region" description="Helical" evidence="8">
    <location>
        <begin position="184"/>
        <end position="207"/>
    </location>
</feature>
<reference evidence="11 12" key="1">
    <citation type="submission" date="2021-10" db="EMBL/GenBank/DDBJ databases">
        <title>Draft genome of Aestuariibacter halophilus JC2043.</title>
        <authorList>
            <person name="Emsley S.A."/>
            <person name="Pfannmuller K.M."/>
            <person name="Ushijima B."/>
            <person name="Saw J.H."/>
            <person name="Videau P."/>
        </authorList>
    </citation>
    <scope>NUCLEOTIDE SEQUENCE [LARGE SCALE GENOMIC DNA]</scope>
    <source>
        <strain evidence="11 12">JC2043</strain>
    </source>
</reference>
<dbReference type="RefSeq" id="WP_229161920.1">
    <property type="nucleotide sequence ID" value="NZ_JAJEWP010000005.1"/>
</dbReference>
<keyword evidence="5 7" id="KW-0807">Transducer</keyword>
<dbReference type="SMART" id="SM00283">
    <property type="entry name" value="MA"/>
    <property type="match status" value="1"/>
</dbReference>
<dbReference type="PROSITE" id="PS50885">
    <property type="entry name" value="HAMP"/>
    <property type="match status" value="1"/>
</dbReference>
<organism evidence="11 12">
    <name type="scientific">Fluctibacter halophilus</name>
    <dbReference type="NCBI Taxonomy" id="226011"/>
    <lineage>
        <taxon>Bacteria</taxon>
        <taxon>Pseudomonadati</taxon>
        <taxon>Pseudomonadota</taxon>
        <taxon>Gammaproteobacteria</taxon>
        <taxon>Alteromonadales</taxon>
        <taxon>Alteromonadaceae</taxon>
        <taxon>Fluctibacter</taxon>
    </lineage>
</organism>
<proteinExistence type="inferred from homology"/>
<dbReference type="Pfam" id="PF00015">
    <property type="entry name" value="MCPsignal"/>
    <property type="match status" value="1"/>
</dbReference>
<dbReference type="SMART" id="SM00304">
    <property type="entry name" value="HAMP"/>
    <property type="match status" value="2"/>
</dbReference>
<evidence type="ECO:0000256" key="4">
    <source>
        <dbReference type="ARBA" id="ARBA00023136"/>
    </source>
</evidence>
<evidence type="ECO:0000313" key="11">
    <source>
        <dbReference type="EMBL" id="MCC2617626.1"/>
    </source>
</evidence>
<evidence type="ECO:0000256" key="8">
    <source>
        <dbReference type="SAM" id="Phobius"/>
    </source>
</evidence>
<dbReference type="PANTHER" id="PTHR32089:SF119">
    <property type="entry name" value="METHYL-ACCEPTING CHEMOTAXIS PROTEIN CTPL"/>
    <property type="match status" value="1"/>
</dbReference>
<keyword evidence="4 8" id="KW-0472">Membrane</keyword>
<accession>A0ABS8GEJ5</accession>
<keyword evidence="3 8" id="KW-1133">Transmembrane helix</keyword>
<dbReference type="PANTHER" id="PTHR32089">
    <property type="entry name" value="METHYL-ACCEPTING CHEMOTAXIS PROTEIN MCPB"/>
    <property type="match status" value="1"/>
</dbReference>
<evidence type="ECO:0000313" key="12">
    <source>
        <dbReference type="Proteomes" id="UP001520878"/>
    </source>
</evidence>
<dbReference type="Pfam" id="PF00672">
    <property type="entry name" value="HAMP"/>
    <property type="match status" value="1"/>
</dbReference>
<dbReference type="Gene3D" id="1.10.287.950">
    <property type="entry name" value="Methyl-accepting chemotaxis protein"/>
    <property type="match status" value="1"/>
</dbReference>
<gene>
    <name evidence="11" type="ORF">LJ739_15335</name>
</gene>
<comment type="caution">
    <text evidence="11">The sequence shown here is derived from an EMBL/GenBank/DDBJ whole genome shotgun (WGS) entry which is preliminary data.</text>
</comment>
<evidence type="ECO:0000256" key="1">
    <source>
        <dbReference type="ARBA" id="ARBA00004141"/>
    </source>
</evidence>
<evidence type="ECO:0000256" key="7">
    <source>
        <dbReference type="PROSITE-ProRule" id="PRU00284"/>
    </source>
</evidence>
<evidence type="ECO:0000256" key="6">
    <source>
        <dbReference type="ARBA" id="ARBA00029447"/>
    </source>
</evidence>
<dbReference type="SUPFAM" id="SSF58104">
    <property type="entry name" value="Methyl-accepting chemotaxis protein (MCP) signaling domain"/>
    <property type="match status" value="1"/>
</dbReference>
<dbReference type="PROSITE" id="PS50111">
    <property type="entry name" value="CHEMOTAXIS_TRANSDUC_2"/>
    <property type="match status" value="1"/>
</dbReference>
<comment type="similarity">
    <text evidence="6">Belongs to the methyl-accepting chemotaxis (MCP) protein family.</text>
</comment>
<comment type="subcellular location">
    <subcellularLocation>
        <location evidence="1">Membrane</location>
        <topology evidence="1">Multi-pass membrane protein</topology>
    </subcellularLocation>
</comment>
<dbReference type="InterPro" id="IPR004089">
    <property type="entry name" value="MCPsignal_dom"/>
</dbReference>
<evidence type="ECO:0000256" key="2">
    <source>
        <dbReference type="ARBA" id="ARBA00022692"/>
    </source>
</evidence>
<dbReference type="Proteomes" id="UP001520878">
    <property type="component" value="Unassembled WGS sequence"/>
</dbReference>
<evidence type="ECO:0000259" key="10">
    <source>
        <dbReference type="PROSITE" id="PS50885"/>
    </source>
</evidence>
<evidence type="ECO:0000256" key="3">
    <source>
        <dbReference type="ARBA" id="ARBA00022989"/>
    </source>
</evidence>
<evidence type="ECO:0000256" key="5">
    <source>
        <dbReference type="ARBA" id="ARBA00023224"/>
    </source>
</evidence>
<keyword evidence="2 8" id="KW-0812">Transmembrane</keyword>
<sequence length="539" mass="57827">MNFLLRMSIAQKLFLIPIIGTAMFVVYLLITSVTALNNVASLEDAKDVQFPALQASSSALVDMEKVRDVLASAVTTGDEESLNQASEYANQARQGLNTIKSVAPNLSAQANGIQKTFDDYYSLAFEVSKSMVDGTADFSKLGQLSSQMNEYYDKATKDLAAFRDARLNDFESAISESNSAAQRMIVVGVVMGIFTTVVLFATAFPIVNSLKSSVNKVVDSLRDIAQENGDLTVRLDTRNKDEIGDLVYWFNQFMEKLQNVVKDIVNASLPLSELAQNLNQLTDDTNRTIEVQQRSASQAKSGVDHLTESVNSVATSAAEAATAASEASDAAHDGQAVVDETVRSIQQLATNVQETADVIKKLEADSNQVGVVLDVIKGIAEQTNLLALNAAIEAARAGEQGRGFAVVADEVRTLASRTQQSTEEIQTTIEQLQNAARSAVTVMGRGTDQADASVETANKAGASLEVITNTIGKITHMNDQIAASTGEQQKVADTICMNVDEINEKTAETSNSSGRMASVSSELAQLAKHLEAITKQFKV</sequence>